<protein>
    <submittedName>
        <fullName evidence="3">YbaK/EbsC family protein</fullName>
    </submittedName>
</protein>
<gene>
    <name evidence="3" type="ORF">ACFQKB_44305</name>
</gene>
<dbReference type="RefSeq" id="WP_309240156.1">
    <property type="nucleotide sequence ID" value="NZ_JBHSXE010000001.1"/>
</dbReference>
<dbReference type="SUPFAM" id="SSF55826">
    <property type="entry name" value="YbaK/ProRS associated domain"/>
    <property type="match status" value="1"/>
</dbReference>
<dbReference type="InterPro" id="IPR036754">
    <property type="entry name" value="YbaK/aa-tRNA-synt-asso_dom_sf"/>
</dbReference>
<dbReference type="InterPro" id="IPR007214">
    <property type="entry name" value="YbaK/aa-tRNA-synth-assoc-dom"/>
</dbReference>
<feature type="domain" description="YbaK/aminoacyl-tRNA synthetase-associated" evidence="2">
    <location>
        <begin position="82"/>
        <end position="196"/>
    </location>
</feature>
<sequence length="208" mass="21621">MSGELDGVVAAPEEPRLDAESDAESGASAGAALPSDADVGAGAGVDADLGLYGRLIGDLDAAGARYRLIDHAPEGRTDLVSALRGNDVAHAAKCLVVMVKVGKKRSRYVLAVVPGDARLDLQAVKTLLDGTYVAFASRDKAEELAGSVSGTVLPFSYHPQLEVIADPALLRAPELFFNAARLDRSIALATDDYVRLADPRVVPIVASS</sequence>
<evidence type="ECO:0000259" key="2">
    <source>
        <dbReference type="Pfam" id="PF04073"/>
    </source>
</evidence>
<evidence type="ECO:0000313" key="4">
    <source>
        <dbReference type="Proteomes" id="UP001596380"/>
    </source>
</evidence>
<dbReference type="Pfam" id="PF04073">
    <property type="entry name" value="tRNA_edit"/>
    <property type="match status" value="1"/>
</dbReference>
<reference evidence="4" key="1">
    <citation type="journal article" date="2019" name="Int. J. Syst. Evol. Microbiol.">
        <title>The Global Catalogue of Microorganisms (GCM) 10K type strain sequencing project: providing services to taxonomists for standard genome sequencing and annotation.</title>
        <authorList>
            <consortium name="The Broad Institute Genomics Platform"/>
            <consortium name="The Broad Institute Genome Sequencing Center for Infectious Disease"/>
            <person name="Wu L."/>
            <person name="Ma J."/>
        </authorList>
    </citation>
    <scope>NUCLEOTIDE SEQUENCE [LARGE SCALE GENOMIC DNA]</scope>
    <source>
        <strain evidence="4">JCM 3369</strain>
    </source>
</reference>
<dbReference type="Proteomes" id="UP001596380">
    <property type="component" value="Unassembled WGS sequence"/>
</dbReference>
<proteinExistence type="predicted"/>
<accession>A0ABW2CYD9</accession>
<feature type="region of interest" description="Disordered" evidence="1">
    <location>
        <begin position="1"/>
        <end position="32"/>
    </location>
</feature>
<comment type="caution">
    <text evidence="3">The sequence shown here is derived from an EMBL/GenBank/DDBJ whole genome shotgun (WGS) entry which is preliminary data.</text>
</comment>
<dbReference type="Gene3D" id="3.90.960.10">
    <property type="entry name" value="YbaK/aminoacyl-tRNA synthetase-associated domain"/>
    <property type="match status" value="1"/>
</dbReference>
<name>A0ABW2CYD9_9ACTN</name>
<evidence type="ECO:0000256" key="1">
    <source>
        <dbReference type="SAM" id="MobiDB-lite"/>
    </source>
</evidence>
<evidence type="ECO:0000313" key="3">
    <source>
        <dbReference type="EMBL" id="MFC6886852.1"/>
    </source>
</evidence>
<organism evidence="3 4">
    <name type="scientific">Actinomadura yumaensis</name>
    <dbReference type="NCBI Taxonomy" id="111807"/>
    <lineage>
        <taxon>Bacteria</taxon>
        <taxon>Bacillati</taxon>
        <taxon>Actinomycetota</taxon>
        <taxon>Actinomycetes</taxon>
        <taxon>Streptosporangiales</taxon>
        <taxon>Thermomonosporaceae</taxon>
        <taxon>Actinomadura</taxon>
    </lineage>
</organism>
<keyword evidence="4" id="KW-1185">Reference proteome</keyword>
<dbReference type="EMBL" id="JBHSXS010000061">
    <property type="protein sequence ID" value="MFC6886852.1"/>
    <property type="molecule type" value="Genomic_DNA"/>
</dbReference>
<dbReference type="PANTHER" id="PTHR30411:SF9">
    <property type="entry name" value="MULTIFUNCTIONAL SER_THR-TRNA DEACYLASE PROXP-Y"/>
    <property type="match status" value="1"/>
</dbReference>
<dbReference type="PANTHER" id="PTHR30411">
    <property type="entry name" value="CYTOPLASMIC PROTEIN"/>
    <property type="match status" value="1"/>
</dbReference>